<proteinExistence type="predicted"/>
<gene>
    <name evidence="2" type="ORF">FIBSPDRAFT_957827</name>
</gene>
<reference evidence="2 3" key="1">
    <citation type="journal article" date="2016" name="Mol. Biol. Evol.">
        <title>Comparative Genomics of Early-Diverging Mushroom-Forming Fungi Provides Insights into the Origins of Lignocellulose Decay Capabilities.</title>
        <authorList>
            <person name="Nagy L.G."/>
            <person name="Riley R."/>
            <person name="Tritt A."/>
            <person name="Adam C."/>
            <person name="Daum C."/>
            <person name="Floudas D."/>
            <person name="Sun H."/>
            <person name="Yadav J.S."/>
            <person name="Pangilinan J."/>
            <person name="Larsson K.H."/>
            <person name="Matsuura K."/>
            <person name="Barry K."/>
            <person name="Labutti K."/>
            <person name="Kuo R."/>
            <person name="Ohm R.A."/>
            <person name="Bhattacharya S.S."/>
            <person name="Shirouzu T."/>
            <person name="Yoshinaga Y."/>
            <person name="Martin F.M."/>
            <person name="Grigoriev I.V."/>
            <person name="Hibbett D.S."/>
        </authorList>
    </citation>
    <scope>NUCLEOTIDE SEQUENCE [LARGE SCALE GENOMIC DNA]</scope>
    <source>
        <strain evidence="2 3">CBS 109695</strain>
    </source>
</reference>
<dbReference type="EMBL" id="KV417591">
    <property type="protein sequence ID" value="KZP16578.1"/>
    <property type="molecule type" value="Genomic_DNA"/>
</dbReference>
<feature type="region of interest" description="Disordered" evidence="1">
    <location>
        <begin position="376"/>
        <end position="417"/>
    </location>
</feature>
<name>A0A166F9Q0_9AGAM</name>
<accession>A0A166F9Q0</accession>
<evidence type="ECO:0000313" key="3">
    <source>
        <dbReference type="Proteomes" id="UP000076532"/>
    </source>
</evidence>
<dbReference type="GO" id="GO:0030041">
    <property type="term" value="P:actin filament polymerization"/>
    <property type="evidence" value="ECO:0007669"/>
    <property type="project" value="TreeGrafter"/>
</dbReference>
<dbReference type="PANTHER" id="PTHR45691:SF6">
    <property type="entry name" value="PROTEIN DIAPHANOUS"/>
    <property type="match status" value="1"/>
</dbReference>
<protein>
    <submittedName>
        <fullName evidence="2">Uncharacterized protein</fullName>
    </submittedName>
</protein>
<evidence type="ECO:0000256" key="1">
    <source>
        <dbReference type="SAM" id="MobiDB-lite"/>
    </source>
</evidence>
<sequence>MNQESPTTPIRVPPPLVDRVRLLHGQLRVGARPEEALALHGGAAEELVEGEKEGAPPPPPAPIVARVGAQPEVRGGISRGTRARASRRTGGGACSACRAPAQLAPEGHAAEVQLPKPLETALEGAVPPPTPLPSAAAAAAPLVPEPAQATPLGPLIQQRVGVTPAGQVVRHERVLRAPAQQHVLLRVPEQLGGQRVAEGREWGHGVARRLQVPGHAQPQPTHPPQLALCLAARHLPHRQDAALLRVAAGQAAQRHLDDLARELQALRRADVKGALQGGLVVLHAQKHPPPPPHPLPGQLRQPGALRARQLVGRLPQQGGPELGHEEGEAHEVVGEDVKAGALETLAQLERQAATVESTSRPFPLVPDELRPLPPALPALPLEAVPPNPPFPPRPIPPTPLPKGQRPGTTLELSPPVPRGPLLPVTTLTCWAPYEYMPLQTTVD</sequence>
<dbReference type="PANTHER" id="PTHR45691">
    <property type="entry name" value="PROTEIN DIAPHANOUS"/>
    <property type="match status" value="1"/>
</dbReference>
<dbReference type="AlphaFoldDB" id="A0A166F9Q0"/>
<feature type="region of interest" description="Disordered" evidence="1">
    <location>
        <begin position="40"/>
        <end position="65"/>
    </location>
</feature>
<evidence type="ECO:0000313" key="2">
    <source>
        <dbReference type="EMBL" id="KZP16578.1"/>
    </source>
</evidence>
<organism evidence="2 3">
    <name type="scientific">Athelia psychrophila</name>
    <dbReference type="NCBI Taxonomy" id="1759441"/>
    <lineage>
        <taxon>Eukaryota</taxon>
        <taxon>Fungi</taxon>
        <taxon>Dikarya</taxon>
        <taxon>Basidiomycota</taxon>
        <taxon>Agaricomycotina</taxon>
        <taxon>Agaricomycetes</taxon>
        <taxon>Agaricomycetidae</taxon>
        <taxon>Atheliales</taxon>
        <taxon>Atheliaceae</taxon>
        <taxon>Athelia</taxon>
    </lineage>
</organism>
<dbReference type="GO" id="GO:0005884">
    <property type="term" value="C:actin filament"/>
    <property type="evidence" value="ECO:0007669"/>
    <property type="project" value="TreeGrafter"/>
</dbReference>
<keyword evidence="3" id="KW-1185">Reference proteome</keyword>
<feature type="compositionally biased region" description="Pro residues" evidence="1">
    <location>
        <begin position="376"/>
        <end position="400"/>
    </location>
</feature>
<dbReference type="InterPro" id="IPR051412">
    <property type="entry name" value="Formin_Homology_Diaphanous_sf"/>
</dbReference>
<dbReference type="Proteomes" id="UP000076532">
    <property type="component" value="Unassembled WGS sequence"/>
</dbReference>